<organism evidence="1 2">
    <name type="scientific">Synechococcus phage ACG-2014f</name>
    <dbReference type="NCBI Taxonomy" id="1493511"/>
    <lineage>
        <taxon>Viruses</taxon>
        <taxon>Duplodnaviria</taxon>
        <taxon>Heunggongvirae</taxon>
        <taxon>Uroviricota</taxon>
        <taxon>Caudoviricetes</taxon>
        <taxon>Pantevenvirales</taxon>
        <taxon>Kyanoviridae</taxon>
        <taxon>Atlauavirus</taxon>
        <taxon>Atlauavirus tusconc8</taxon>
    </lineage>
</organism>
<dbReference type="Proteomes" id="UP000185288">
    <property type="component" value="Segment"/>
</dbReference>
<proteinExistence type="predicted"/>
<sequence>MFTVSPSDVIKFDSTDYITVPNDWGTTDNSQIVAIRESGDSLINDSQLKQVYVDIQGVGYAGGIGQELPIIGDGEGARAIVDVNSGRVTNAIIAKGGKNYSWGLVDLGTINQSATTAAKLDVIIPPSRGHGYDIYQELGTDRVLVYARFDDSTQDFPIDTKFAQIGLVRNPTVNGSNQIFTENTFTSCESLKMLSFSGGVEVGDIINQDTTEGTARGYVVSFDEETKVMKYIQDRSLYYNPNTYDNTDYVGITTSGKKISFESNLNPVITNDGFLSTIDTTFNGSTETVGAKSVELGVEFTNGVAVSEINTQSGEILYLDNRPVVPRNPRQKEDVKIILEF</sequence>
<dbReference type="InterPro" id="IPR036327">
    <property type="entry name" value="Gp8_sf"/>
</dbReference>
<dbReference type="Gene3D" id="2.60.340.10">
    <property type="entry name" value="baseplate structural protein gp8, domain 1"/>
    <property type="match status" value="1"/>
</dbReference>
<dbReference type="SUPFAM" id="SSF89433">
    <property type="entry name" value="Baseplate structural protein gp8"/>
    <property type="match status" value="2"/>
</dbReference>
<gene>
    <name evidence="1" type="ORF">Syn7803US40_116</name>
</gene>
<name>A0A0E3FPW2_9CAUD</name>
<reference evidence="1 2" key="1">
    <citation type="submission" date="2013-12" db="EMBL/GenBank/DDBJ databases">
        <title>Ecological redundancy of diverse viral populations within a natural community.</title>
        <authorList>
            <person name="Gregory A.C."/>
            <person name="LaButti K."/>
            <person name="Copeland A."/>
            <person name="Woyke T."/>
            <person name="Sullivan M.B."/>
        </authorList>
    </citation>
    <scope>NUCLEOTIDE SEQUENCE [LARGE SCALE GENOMIC DNA]</scope>
    <source>
        <strain evidence="1">Syn7803US40</strain>
    </source>
</reference>
<protein>
    <submittedName>
        <fullName evidence="1">Baseplate wedge protein</fullName>
    </submittedName>
</protein>
<accession>A0A0E3FPW2</accession>
<dbReference type="EMBL" id="KJ019100">
    <property type="protein sequence ID" value="AIX31460.1"/>
    <property type="molecule type" value="Genomic_DNA"/>
</dbReference>
<evidence type="ECO:0000313" key="2">
    <source>
        <dbReference type="Proteomes" id="UP000185288"/>
    </source>
</evidence>
<evidence type="ECO:0000313" key="1">
    <source>
        <dbReference type="EMBL" id="AIX31460.1"/>
    </source>
</evidence>